<reference evidence="2 3" key="1">
    <citation type="submission" date="2018-08" db="EMBL/GenBank/DDBJ databases">
        <title>Bacillus jemisoniae sp. nov., Bacillus chryseoplanitiae sp. nov., Bacillus resnikiae sp. nov., and Bacillus frankliniae sp. nov., isolated from Viking spacecraft and associated surfaces.</title>
        <authorList>
            <person name="Seuylemezian A."/>
            <person name="Vaishampayan P."/>
        </authorList>
    </citation>
    <scope>NUCLEOTIDE SEQUENCE [LARGE SCALE GENOMIC DNA]</scope>
    <source>
        <strain evidence="2 3">JJ-247</strain>
    </source>
</reference>
<protein>
    <submittedName>
        <fullName evidence="2">Uncharacterized protein</fullName>
    </submittedName>
</protein>
<dbReference type="EMBL" id="QWVT01000040">
    <property type="protein sequence ID" value="RID82272.1"/>
    <property type="molecule type" value="Genomic_DNA"/>
</dbReference>
<gene>
    <name evidence="2" type="ORF">D1970_19780</name>
</gene>
<keyword evidence="1" id="KW-0472">Membrane</keyword>
<comment type="caution">
    <text evidence="2">The sequence shown here is derived from an EMBL/GenBank/DDBJ whole genome shotgun (WGS) entry which is preliminary data.</text>
</comment>
<keyword evidence="1" id="KW-1133">Transmembrane helix</keyword>
<dbReference type="Proteomes" id="UP000265816">
    <property type="component" value="Unassembled WGS sequence"/>
</dbReference>
<sequence>MNPYKGLLFKDLKISRNMFFIWLVPAVLGMIGGMAISAYTSQPVGTLPVLFVFVTVQFIFAPLMMISLLNKEGKTMLWLYSTRSGMELLLSKLAVIVVYQGITQLILIAYAAVSIYWFGRFEIQYLGIGSFVKAMLILSFIQIVIGLFFAAGCTFLWTVYHSFRNLKKPVRWIIIVAIPVAYNLLESQLMKIEAIKNLMYHYQIKMITDFSMKYENEVWSAALNSAKMPVLPFVYFALLATVLIFLAARLLDRKVEV</sequence>
<feature type="transmembrane region" description="Helical" evidence="1">
    <location>
        <begin position="47"/>
        <end position="69"/>
    </location>
</feature>
<feature type="transmembrane region" description="Helical" evidence="1">
    <location>
        <begin position="20"/>
        <end position="41"/>
    </location>
</feature>
<evidence type="ECO:0000256" key="1">
    <source>
        <dbReference type="SAM" id="Phobius"/>
    </source>
</evidence>
<feature type="transmembrane region" description="Helical" evidence="1">
    <location>
        <begin position="89"/>
        <end position="119"/>
    </location>
</feature>
<accession>A0A398AX93</accession>
<name>A0A398AX93_9BACI</name>
<proteinExistence type="predicted"/>
<evidence type="ECO:0000313" key="3">
    <source>
        <dbReference type="Proteomes" id="UP000265816"/>
    </source>
</evidence>
<dbReference type="AlphaFoldDB" id="A0A398AX93"/>
<feature type="transmembrane region" description="Helical" evidence="1">
    <location>
        <begin position="131"/>
        <end position="157"/>
    </location>
</feature>
<dbReference type="OrthoDB" id="2962380at2"/>
<organism evidence="2 3">
    <name type="scientific">Mesobacillus zeae</name>
    <dbReference type="NCBI Taxonomy" id="1917180"/>
    <lineage>
        <taxon>Bacteria</taxon>
        <taxon>Bacillati</taxon>
        <taxon>Bacillota</taxon>
        <taxon>Bacilli</taxon>
        <taxon>Bacillales</taxon>
        <taxon>Bacillaceae</taxon>
        <taxon>Mesobacillus</taxon>
    </lineage>
</organism>
<dbReference type="RefSeq" id="WP_119114579.1">
    <property type="nucleotide sequence ID" value="NZ_CBCSEO010000018.1"/>
</dbReference>
<evidence type="ECO:0000313" key="2">
    <source>
        <dbReference type="EMBL" id="RID82272.1"/>
    </source>
</evidence>
<keyword evidence="1" id="KW-0812">Transmembrane</keyword>
<feature type="transmembrane region" description="Helical" evidence="1">
    <location>
        <begin position="233"/>
        <end position="251"/>
    </location>
</feature>
<keyword evidence="3" id="KW-1185">Reference proteome</keyword>